<evidence type="ECO:0000313" key="2">
    <source>
        <dbReference type="Proteomes" id="UP000241367"/>
    </source>
</evidence>
<reference evidence="2" key="1">
    <citation type="submission" date="2018-02" db="EMBL/GenBank/DDBJ databases">
        <authorList>
            <person name="Cohen D.B."/>
            <person name="Kent A.D."/>
        </authorList>
    </citation>
    <scope>NUCLEOTIDE SEQUENCE [LARGE SCALE GENOMIC DNA]</scope>
</reference>
<dbReference type="EMBL" id="MG983742">
    <property type="protein sequence ID" value="AVO23057.1"/>
    <property type="molecule type" value="Genomic_DNA"/>
</dbReference>
<accession>A0A2P1JUL3</accession>
<dbReference type="Proteomes" id="UP000241367">
    <property type="component" value="Segment"/>
</dbReference>
<evidence type="ECO:0000313" key="1">
    <source>
        <dbReference type="EMBL" id="AVO23057.1"/>
    </source>
</evidence>
<proteinExistence type="predicted"/>
<keyword evidence="2" id="KW-1185">Reference proteome</keyword>
<name>A0A2P1JUL3_9CAUD</name>
<organism evidence="1 2">
    <name type="scientific">Bacillus phage Anath</name>
    <dbReference type="NCBI Taxonomy" id="2108114"/>
    <lineage>
        <taxon>Viruses</taxon>
        <taxon>Duplodnaviria</taxon>
        <taxon>Heunggongvirae</taxon>
        <taxon>Uroviricota</taxon>
        <taxon>Caudoviricetes</taxon>
        <taxon>Ehrlichviridae</taxon>
        <taxon>Anathvirus</taxon>
        <taxon>Anathvirus anath</taxon>
    </lineage>
</organism>
<protein>
    <submittedName>
        <fullName evidence="1">Uncharacterized protein</fullName>
    </submittedName>
</protein>
<sequence length="95" mass="11245">MEKCNCNLCERREFFSKFDKNGKYTGETETLSIYEELVAIHLEMHKQNVGSLELRNRLVDKVIDRVNKFDNALIRLGAENSVVYEEVKKLREELY</sequence>